<name>A0ABP9XQP9_9FUNG</name>
<keyword evidence="3" id="KW-0813">Transport</keyword>
<dbReference type="InterPro" id="IPR003103">
    <property type="entry name" value="BAG_domain"/>
</dbReference>
<keyword evidence="8 11" id="KW-1133">Transmembrane helix</keyword>
<comment type="cofactor">
    <cofactor evidence="1">
        <name>heme b</name>
        <dbReference type="ChEBI" id="CHEBI:60344"/>
    </cofactor>
</comment>
<evidence type="ECO:0000256" key="9">
    <source>
        <dbReference type="ARBA" id="ARBA00023004"/>
    </source>
</evidence>
<evidence type="ECO:0000313" key="15">
    <source>
        <dbReference type="EMBL" id="GAA5797134.1"/>
    </source>
</evidence>
<dbReference type="SUPFAM" id="SSF63491">
    <property type="entry name" value="BAG domain"/>
    <property type="match status" value="1"/>
</dbReference>
<feature type="domain" description="Cytochrome b561" evidence="13">
    <location>
        <begin position="23"/>
        <end position="221"/>
    </location>
</feature>
<dbReference type="Gene3D" id="3.10.20.90">
    <property type="entry name" value="Phosphatidylinositol 3-kinase Catalytic Subunit, Chain A, domain 1"/>
    <property type="match status" value="1"/>
</dbReference>
<evidence type="ECO:0000256" key="11">
    <source>
        <dbReference type="SAM" id="Phobius"/>
    </source>
</evidence>
<keyword evidence="16" id="KW-1185">Reference proteome</keyword>
<evidence type="ECO:0000256" key="4">
    <source>
        <dbReference type="ARBA" id="ARBA00022617"/>
    </source>
</evidence>
<dbReference type="Gene3D" id="1.20.58.120">
    <property type="entry name" value="BAG domain"/>
    <property type="match status" value="1"/>
</dbReference>
<evidence type="ECO:0000313" key="16">
    <source>
        <dbReference type="Proteomes" id="UP001476247"/>
    </source>
</evidence>
<evidence type="ECO:0000256" key="5">
    <source>
        <dbReference type="ARBA" id="ARBA00022692"/>
    </source>
</evidence>
<dbReference type="SUPFAM" id="SSF54236">
    <property type="entry name" value="Ubiquitin-like"/>
    <property type="match status" value="1"/>
</dbReference>
<feature type="domain" description="BAG" evidence="14">
    <location>
        <begin position="354"/>
        <end position="431"/>
    </location>
</feature>
<keyword evidence="9" id="KW-0408">Iron</keyword>
<dbReference type="Pfam" id="PF03188">
    <property type="entry name" value="Cytochrom_B561"/>
    <property type="match status" value="1"/>
</dbReference>
<organism evidence="15 16">
    <name type="scientific">Helicostylum pulchrum</name>
    <dbReference type="NCBI Taxonomy" id="562976"/>
    <lineage>
        <taxon>Eukaryota</taxon>
        <taxon>Fungi</taxon>
        <taxon>Fungi incertae sedis</taxon>
        <taxon>Mucoromycota</taxon>
        <taxon>Mucoromycotina</taxon>
        <taxon>Mucoromycetes</taxon>
        <taxon>Mucorales</taxon>
        <taxon>Mucorineae</taxon>
        <taxon>Mucoraceae</taxon>
        <taxon>Helicostylum</taxon>
    </lineage>
</organism>
<keyword evidence="4" id="KW-0349">Heme</keyword>
<keyword evidence="6" id="KW-0479">Metal-binding</keyword>
<dbReference type="PANTHER" id="PTHR15422:SF45">
    <property type="entry name" value="CYTOCHROME B561 DOMAIN-CONTAINING PROTEIN"/>
    <property type="match status" value="1"/>
</dbReference>
<protein>
    <recommendedName>
        <fullName evidence="17">Cytochrome b561 domain-containing protein</fullName>
    </recommendedName>
</protein>
<dbReference type="SMART" id="SM00665">
    <property type="entry name" value="B561"/>
    <property type="match status" value="1"/>
</dbReference>
<dbReference type="PROSITE" id="PS51035">
    <property type="entry name" value="BAG"/>
    <property type="match status" value="1"/>
</dbReference>
<dbReference type="InterPro" id="IPR045150">
    <property type="entry name" value="CYB561D1/2"/>
</dbReference>
<evidence type="ECO:0000256" key="10">
    <source>
        <dbReference type="ARBA" id="ARBA00023136"/>
    </source>
</evidence>
<feature type="transmembrane region" description="Helical" evidence="11">
    <location>
        <begin position="29"/>
        <end position="47"/>
    </location>
</feature>
<dbReference type="PROSITE" id="PS50053">
    <property type="entry name" value="UBIQUITIN_2"/>
    <property type="match status" value="1"/>
</dbReference>
<sequence>MTTNGEEVPLLENTSTNTDIHKKDKVSKLSIATGLSLFAILVGSVLVRVPFNIFVFHPFFMTLFLILATEGISLLQPTSTPEEKKKGLIYHAIIQTTSYLSAITGFTIIFYNKILQGKPHFDSLHGQLGLFVFIYLLIQLVFGITIAFVPRLYGSVQKAKSLWKFHRVFGYILLVLVWTTAQLGVRAHYMEMYLYSPHLMWFHWVAVILVLGGILSGTRFTCLKSFFGYRKVSKRELRTTVTLSWNDKKTQLNFKEFPKGFEEATVKDLKEKCKAITEVPIALMKLQVSGANMKDDTASLTSVGVCKNSIIILNGETVDESVVKQTASGNPEEYGLMTKIGKIVETITDGTVEKIEELEQLITKCEKKKKLNAQDKKTLQDRGIYLSEKIMQALISLDGVECPVSFETARQRRREGVKLSQALLERVDKSRATVKELCSGKTVRHPAVQNFIIYD</sequence>
<evidence type="ECO:0000259" key="13">
    <source>
        <dbReference type="PROSITE" id="PS50939"/>
    </source>
</evidence>
<feature type="transmembrane region" description="Helical" evidence="11">
    <location>
        <begin position="130"/>
        <end position="149"/>
    </location>
</feature>
<dbReference type="InterPro" id="IPR036533">
    <property type="entry name" value="BAG_dom_sf"/>
</dbReference>
<evidence type="ECO:0000256" key="3">
    <source>
        <dbReference type="ARBA" id="ARBA00022448"/>
    </source>
</evidence>
<dbReference type="PROSITE" id="PS50939">
    <property type="entry name" value="CYTOCHROME_B561"/>
    <property type="match status" value="1"/>
</dbReference>
<evidence type="ECO:0000256" key="2">
    <source>
        <dbReference type="ARBA" id="ARBA00004141"/>
    </source>
</evidence>
<comment type="subcellular location">
    <subcellularLocation>
        <location evidence="2">Membrane</location>
        <topology evidence="2">Multi-pass membrane protein</topology>
    </subcellularLocation>
</comment>
<evidence type="ECO:0000259" key="14">
    <source>
        <dbReference type="PROSITE" id="PS51035"/>
    </source>
</evidence>
<dbReference type="InterPro" id="IPR000626">
    <property type="entry name" value="Ubiquitin-like_dom"/>
</dbReference>
<comment type="caution">
    <text evidence="15">The sequence shown here is derived from an EMBL/GenBank/DDBJ whole genome shotgun (WGS) entry which is preliminary data.</text>
</comment>
<evidence type="ECO:0000259" key="12">
    <source>
        <dbReference type="PROSITE" id="PS50053"/>
    </source>
</evidence>
<keyword evidence="7" id="KW-0249">Electron transport</keyword>
<dbReference type="InterPro" id="IPR006593">
    <property type="entry name" value="Cyt_b561/ferric_Rdtase_TM"/>
</dbReference>
<keyword evidence="10 11" id="KW-0472">Membrane</keyword>
<proteinExistence type="predicted"/>
<gene>
    <name evidence="15" type="ORF">HPULCUR_002513</name>
</gene>
<evidence type="ECO:0000256" key="6">
    <source>
        <dbReference type="ARBA" id="ARBA00022723"/>
    </source>
</evidence>
<evidence type="ECO:0000256" key="8">
    <source>
        <dbReference type="ARBA" id="ARBA00022989"/>
    </source>
</evidence>
<feature type="transmembrane region" description="Helical" evidence="11">
    <location>
        <begin position="53"/>
        <end position="75"/>
    </location>
</feature>
<dbReference type="InterPro" id="IPR029071">
    <property type="entry name" value="Ubiquitin-like_domsf"/>
</dbReference>
<feature type="transmembrane region" description="Helical" evidence="11">
    <location>
        <begin position="169"/>
        <end position="189"/>
    </location>
</feature>
<dbReference type="Gene3D" id="1.20.120.1770">
    <property type="match status" value="1"/>
</dbReference>
<dbReference type="CDD" id="cd08761">
    <property type="entry name" value="Cyt_b561_CYB561D2_like"/>
    <property type="match status" value="1"/>
</dbReference>
<accession>A0ABP9XQP9</accession>
<feature type="transmembrane region" description="Helical" evidence="11">
    <location>
        <begin position="201"/>
        <end position="222"/>
    </location>
</feature>
<dbReference type="Pfam" id="PF02179">
    <property type="entry name" value="BAG"/>
    <property type="match status" value="1"/>
</dbReference>
<keyword evidence="5 11" id="KW-0812">Transmembrane</keyword>
<dbReference type="EMBL" id="BAABUJ010000007">
    <property type="protein sequence ID" value="GAA5797134.1"/>
    <property type="molecule type" value="Genomic_DNA"/>
</dbReference>
<feature type="domain" description="Ubiquitin-like" evidence="12">
    <location>
        <begin position="263"/>
        <end position="313"/>
    </location>
</feature>
<evidence type="ECO:0000256" key="7">
    <source>
        <dbReference type="ARBA" id="ARBA00022982"/>
    </source>
</evidence>
<dbReference type="PANTHER" id="PTHR15422">
    <property type="entry name" value="OS05G0565100 PROTEIN"/>
    <property type="match status" value="1"/>
</dbReference>
<reference evidence="15 16" key="1">
    <citation type="submission" date="2024-04" db="EMBL/GenBank/DDBJ databases">
        <title>genome sequences of Mucor flavus KT1a and Helicostylum pulchrum KT1b strains isolation_sourced from the surface of a dry-aged beef.</title>
        <authorList>
            <person name="Toyotome T."/>
            <person name="Hosono M."/>
            <person name="Torimaru M."/>
            <person name="Fukuda K."/>
            <person name="Mikami N."/>
        </authorList>
    </citation>
    <scope>NUCLEOTIDE SEQUENCE [LARGE SCALE GENOMIC DNA]</scope>
    <source>
        <strain evidence="15 16">KT1b</strain>
    </source>
</reference>
<feature type="transmembrane region" description="Helical" evidence="11">
    <location>
        <begin position="87"/>
        <end position="110"/>
    </location>
</feature>
<dbReference type="Proteomes" id="UP001476247">
    <property type="component" value="Unassembled WGS sequence"/>
</dbReference>
<evidence type="ECO:0008006" key="17">
    <source>
        <dbReference type="Google" id="ProtNLM"/>
    </source>
</evidence>
<evidence type="ECO:0000256" key="1">
    <source>
        <dbReference type="ARBA" id="ARBA00001970"/>
    </source>
</evidence>